<dbReference type="EMBL" id="UINC01086133">
    <property type="protein sequence ID" value="SVC34319.1"/>
    <property type="molecule type" value="Genomic_DNA"/>
</dbReference>
<name>A0A382LCF5_9ZZZZ</name>
<gene>
    <name evidence="1" type="ORF">METZ01_LOCUS287173</name>
</gene>
<reference evidence="1" key="1">
    <citation type="submission" date="2018-05" db="EMBL/GenBank/DDBJ databases">
        <authorList>
            <person name="Lanie J.A."/>
            <person name="Ng W.-L."/>
            <person name="Kazmierczak K.M."/>
            <person name="Andrzejewski T.M."/>
            <person name="Davidsen T.M."/>
            <person name="Wayne K.J."/>
            <person name="Tettelin H."/>
            <person name="Glass J.I."/>
            <person name="Rusch D."/>
            <person name="Podicherti R."/>
            <person name="Tsui H.-C.T."/>
            <person name="Winkler M.E."/>
        </authorList>
    </citation>
    <scope>NUCLEOTIDE SEQUENCE</scope>
</reference>
<proteinExistence type="predicted"/>
<organism evidence="1">
    <name type="scientific">marine metagenome</name>
    <dbReference type="NCBI Taxonomy" id="408172"/>
    <lineage>
        <taxon>unclassified sequences</taxon>
        <taxon>metagenomes</taxon>
        <taxon>ecological metagenomes</taxon>
    </lineage>
</organism>
<sequence>MDRTNNKNTQIKEIVMNKIRNGFTLV</sequence>
<feature type="non-terminal residue" evidence="1">
    <location>
        <position position="26"/>
    </location>
</feature>
<dbReference type="AlphaFoldDB" id="A0A382LCF5"/>
<evidence type="ECO:0000313" key="1">
    <source>
        <dbReference type="EMBL" id="SVC34319.1"/>
    </source>
</evidence>
<protein>
    <submittedName>
        <fullName evidence="1">Uncharacterized protein</fullName>
    </submittedName>
</protein>
<accession>A0A382LCF5</accession>